<proteinExistence type="predicted"/>
<sequence length="148" mass="16420">MRKDVTREQPVINDILDRAEVLWLAFHDEEGPCSMPVNFARNEDAIYIHSGRRGRKFRALSTGLPVGFSCVVDMEPKTGPGACDFSYRFKSVMGTATPALLPEDKTIQGLDAITLKHAGEQLPYKDKVVPKTAVFALRITDATARVKQ</sequence>
<name>A0A6N6N436_9BACT</name>
<organism evidence="1 2">
    <name type="scientific">Pseudodesulfovibrio senegalensis</name>
    <dbReference type="NCBI Taxonomy" id="1721087"/>
    <lineage>
        <taxon>Bacteria</taxon>
        <taxon>Pseudomonadati</taxon>
        <taxon>Thermodesulfobacteriota</taxon>
        <taxon>Desulfovibrionia</taxon>
        <taxon>Desulfovibrionales</taxon>
        <taxon>Desulfovibrionaceae</taxon>
    </lineage>
</organism>
<dbReference type="PANTHER" id="PTHR34071">
    <property type="entry name" value="5-NITROIMIDAZOLE ANTIBIOTICS RESISTANCE PROTEIN, NIMA-FAMILY-RELATED PROTEIN-RELATED"/>
    <property type="match status" value="1"/>
</dbReference>
<comment type="caution">
    <text evidence="1">The sequence shown here is derived from an EMBL/GenBank/DDBJ whole genome shotgun (WGS) entry which is preliminary data.</text>
</comment>
<reference evidence="1 2" key="1">
    <citation type="journal article" date="2017" name="Int. J. Syst. Evol. Microbiol.">
        <title>Desulfovibrio senegalensis sp. nov., a mesophilic sulfate reducer isolated from marine sediment.</title>
        <authorList>
            <person name="Thioye A."/>
            <person name="Gam Z.B.A."/>
            <person name="Mbengue M."/>
            <person name="Cayol J.L."/>
            <person name="Joseph-Bartoli M."/>
            <person name="Toure-Kane C."/>
            <person name="Labat M."/>
        </authorList>
    </citation>
    <scope>NUCLEOTIDE SEQUENCE [LARGE SCALE GENOMIC DNA]</scope>
    <source>
        <strain evidence="1 2">DSM 101509</strain>
    </source>
</reference>
<dbReference type="AlphaFoldDB" id="A0A6N6N436"/>
<keyword evidence="2" id="KW-1185">Reference proteome</keyword>
<gene>
    <name evidence="1" type="ORF">F8A88_07275</name>
</gene>
<dbReference type="OrthoDB" id="9794935at2"/>
<accession>A0A6N6N436</accession>
<dbReference type="Proteomes" id="UP000438699">
    <property type="component" value="Unassembled WGS sequence"/>
</dbReference>
<evidence type="ECO:0000313" key="1">
    <source>
        <dbReference type="EMBL" id="KAB1442250.1"/>
    </source>
</evidence>
<dbReference type="Gene3D" id="2.30.110.10">
    <property type="entry name" value="Electron Transport, Fmn-binding Protein, Chain A"/>
    <property type="match status" value="1"/>
</dbReference>
<dbReference type="RefSeq" id="WP_151150471.1">
    <property type="nucleotide sequence ID" value="NZ_WAIE01000002.1"/>
</dbReference>
<protein>
    <submittedName>
        <fullName evidence="1">Pyridoxamine 5'-phosphate oxidase family protein</fullName>
    </submittedName>
</protein>
<dbReference type="PANTHER" id="PTHR34071:SF2">
    <property type="entry name" value="FLAVIN-NUCLEOTIDE-BINDING PROTEIN"/>
    <property type="match status" value="1"/>
</dbReference>
<dbReference type="EMBL" id="WAIE01000002">
    <property type="protein sequence ID" value="KAB1442250.1"/>
    <property type="molecule type" value="Genomic_DNA"/>
</dbReference>
<dbReference type="InterPro" id="IPR012349">
    <property type="entry name" value="Split_barrel_FMN-bd"/>
</dbReference>
<evidence type="ECO:0000313" key="2">
    <source>
        <dbReference type="Proteomes" id="UP000438699"/>
    </source>
</evidence>
<dbReference type="InterPro" id="IPR024747">
    <property type="entry name" value="Pyridox_Oxase-rel"/>
</dbReference>
<dbReference type="Pfam" id="PF12900">
    <property type="entry name" value="Pyridox_ox_2"/>
    <property type="match status" value="1"/>
</dbReference>
<dbReference type="SUPFAM" id="SSF50475">
    <property type="entry name" value="FMN-binding split barrel"/>
    <property type="match status" value="1"/>
</dbReference>